<feature type="non-terminal residue" evidence="1">
    <location>
        <position position="1"/>
    </location>
</feature>
<protein>
    <submittedName>
        <fullName evidence="1">37669_t:CDS:1</fullName>
    </submittedName>
</protein>
<comment type="caution">
    <text evidence="1">The sequence shown here is derived from an EMBL/GenBank/DDBJ whole genome shotgun (WGS) entry which is preliminary data.</text>
</comment>
<gene>
    <name evidence="1" type="ORF">GMARGA_LOCUS13938</name>
</gene>
<accession>A0ABN7V3S6</accession>
<proteinExistence type="predicted"/>
<organism evidence="1 2">
    <name type="scientific">Gigaspora margarita</name>
    <dbReference type="NCBI Taxonomy" id="4874"/>
    <lineage>
        <taxon>Eukaryota</taxon>
        <taxon>Fungi</taxon>
        <taxon>Fungi incertae sedis</taxon>
        <taxon>Mucoromycota</taxon>
        <taxon>Glomeromycotina</taxon>
        <taxon>Glomeromycetes</taxon>
        <taxon>Diversisporales</taxon>
        <taxon>Gigasporaceae</taxon>
        <taxon>Gigaspora</taxon>
    </lineage>
</organism>
<evidence type="ECO:0000313" key="1">
    <source>
        <dbReference type="EMBL" id="CAG8725983.1"/>
    </source>
</evidence>
<dbReference type="Proteomes" id="UP000789901">
    <property type="component" value="Unassembled WGS sequence"/>
</dbReference>
<sequence length="91" mass="10078">IFLKKCSDPNKQTKIQETLLDLEPSTLTTKQIFSKCGSSSSSPLELLITSFMQINTTRIGSVEILVMQINTTNMKNLTPTSTIELVLTNIT</sequence>
<dbReference type="EMBL" id="CAJVQB010009039">
    <property type="protein sequence ID" value="CAG8725983.1"/>
    <property type="molecule type" value="Genomic_DNA"/>
</dbReference>
<keyword evidence="2" id="KW-1185">Reference proteome</keyword>
<reference evidence="1 2" key="1">
    <citation type="submission" date="2021-06" db="EMBL/GenBank/DDBJ databases">
        <authorList>
            <person name="Kallberg Y."/>
            <person name="Tangrot J."/>
            <person name="Rosling A."/>
        </authorList>
    </citation>
    <scope>NUCLEOTIDE SEQUENCE [LARGE SCALE GENOMIC DNA]</scope>
    <source>
        <strain evidence="1 2">120-4 pot B 10/14</strain>
    </source>
</reference>
<name>A0ABN7V3S6_GIGMA</name>
<evidence type="ECO:0000313" key="2">
    <source>
        <dbReference type="Proteomes" id="UP000789901"/>
    </source>
</evidence>